<keyword evidence="4" id="KW-1185">Reference proteome</keyword>
<dbReference type="AlphaFoldDB" id="A0A2I0K9K8"/>
<keyword evidence="2" id="KW-1133">Transmembrane helix</keyword>
<organism evidence="3 4">
    <name type="scientific">Punica granatum</name>
    <name type="common">Pomegranate</name>
    <dbReference type="NCBI Taxonomy" id="22663"/>
    <lineage>
        <taxon>Eukaryota</taxon>
        <taxon>Viridiplantae</taxon>
        <taxon>Streptophyta</taxon>
        <taxon>Embryophyta</taxon>
        <taxon>Tracheophyta</taxon>
        <taxon>Spermatophyta</taxon>
        <taxon>Magnoliopsida</taxon>
        <taxon>eudicotyledons</taxon>
        <taxon>Gunneridae</taxon>
        <taxon>Pentapetalae</taxon>
        <taxon>rosids</taxon>
        <taxon>malvids</taxon>
        <taxon>Myrtales</taxon>
        <taxon>Lythraceae</taxon>
        <taxon>Punica</taxon>
    </lineage>
</organism>
<keyword evidence="2" id="KW-0812">Transmembrane</keyword>
<accession>A0A2I0K9K8</accession>
<dbReference type="Proteomes" id="UP000233551">
    <property type="component" value="Unassembled WGS sequence"/>
</dbReference>
<comment type="caution">
    <text evidence="3">The sequence shown here is derived from an EMBL/GenBank/DDBJ whole genome shotgun (WGS) entry which is preliminary data.</text>
</comment>
<feature type="transmembrane region" description="Helical" evidence="2">
    <location>
        <begin position="59"/>
        <end position="78"/>
    </location>
</feature>
<name>A0A2I0K9K8_PUNGR</name>
<dbReference type="EMBL" id="PGOL01000763">
    <property type="protein sequence ID" value="PKI65225.1"/>
    <property type="molecule type" value="Genomic_DNA"/>
</dbReference>
<keyword evidence="2" id="KW-0472">Membrane</keyword>
<protein>
    <submittedName>
        <fullName evidence="3">Uncharacterized protein</fullName>
    </submittedName>
</protein>
<sequence length="93" mass="10292">MGSRQPRLGWWWPGSWPPLPPTISLFSIEPRDREIGGDGGPNPSHHRPRRGCQLPVKSLVTSFVAVVAGIGATIWVAGGSCDPRGTRQPRWWR</sequence>
<feature type="region of interest" description="Disordered" evidence="1">
    <location>
        <begin position="31"/>
        <end position="51"/>
    </location>
</feature>
<gene>
    <name evidence="3" type="ORF">CRG98_014374</name>
</gene>
<evidence type="ECO:0000256" key="2">
    <source>
        <dbReference type="SAM" id="Phobius"/>
    </source>
</evidence>
<reference evidence="3 4" key="1">
    <citation type="submission" date="2017-11" db="EMBL/GenBank/DDBJ databases">
        <title>De-novo sequencing of pomegranate (Punica granatum L.) genome.</title>
        <authorList>
            <person name="Akparov Z."/>
            <person name="Amiraslanov A."/>
            <person name="Hajiyeva S."/>
            <person name="Abbasov M."/>
            <person name="Kaur K."/>
            <person name="Hamwieh A."/>
            <person name="Solovyev V."/>
            <person name="Salamov A."/>
            <person name="Braich B."/>
            <person name="Kosarev P."/>
            <person name="Mahmoud A."/>
            <person name="Hajiyev E."/>
            <person name="Babayeva S."/>
            <person name="Izzatullayeva V."/>
            <person name="Mammadov A."/>
            <person name="Mammadov A."/>
            <person name="Sharifova S."/>
            <person name="Ojaghi J."/>
            <person name="Eynullazada K."/>
            <person name="Bayramov B."/>
            <person name="Abdulazimova A."/>
            <person name="Shahmuradov I."/>
        </authorList>
    </citation>
    <scope>NUCLEOTIDE SEQUENCE [LARGE SCALE GENOMIC DNA]</scope>
    <source>
        <strain evidence="4">cv. AG2017</strain>
        <tissue evidence="3">Leaf</tissue>
    </source>
</reference>
<proteinExistence type="predicted"/>
<evidence type="ECO:0000256" key="1">
    <source>
        <dbReference type="SAM" id="MobiDB-lite"/>
    </source>
</evidence>
<evidence type="ECO:0000313" key="4">
    <source>
        <dbReference type="Proteomes" id="UP000233551"/>
    </source>
</evidence>
<evidence type="ECO:0000313" key="3">
    <source>
        <dbReference type="EMBL" id="PKI65225.1"/>
    </source>
</evidence>